<dbReference type="PANTHER" id="PTHR31528">
    <property type="entry name" value="4-AMINO-5-HYDROXYMETHYL-2-METHYLPYRIMIDINE PHOSPHATE SYNTHASE THI11-RELATED"/>
    <property type="match status" value="1"/>
</dbReference>
<evidence type="ECO:0000256" key="7">
    <source>
        <dbReference type="ARBA" id="ARBA00022898"/>
    </source>
</evidence>
<comment type="catalytic activity">
    <reaction evidence="11">
        <text>N(6)-(pyridoxal phosphate)-L-lysyl-[4-amino-5-hydroxymethyl-2-methylpyrimidine phosphate synthase] + L-histidyl-[4-amino-5-hydroxymethyl-2-methylpyrimidine phosphate synthase] + 2 Fe(3+) + 4 H2O = L-lysyl-[4-amino-5-hydroxymethyl-2-methylpyrimidine phosphate synthase] + (2S)-2-amino-5-hydroxy-4-oxopentanoyl-[4-amino-5-hydroxymethyl-2-methylpyrimidine phosphate synthase] + 4-amino-2-methyl-5-(phosphooxymethyl)pyrimidine + 3-oxopropanoate + 2 Fe(2+) + 2 H(+)</text>
        <dbReference type="Rhea" id="RHEA:65756"/>
        <dbReference type="Rhea" id="RHEA-COMP:16892"/>
        <dbReference type="Rhea" id="RHEA-COMP:16893"/>
        <dbReference type="Rhea" id="RHEA-COMP:16894"/>
        <dbReference type="Rhea" id="RHEA-COMP:16895"/>
        <dbReference type="ChEBI" id="CHEBI:15377"/>
        <dbReference type="ChEBI" id="CHEBI:15378"/>
        <dbReference type="ChEBI" id="CHEBI:29033"/>
        <dbReference type="ChEBI" id="CHEBI:29034"/>
        <dbReference type="ChEBI" id="CHEBI:29969"/>
        <dbReference type="ChEBI" id="CHEBI:29979"/>
        <dbReference type="ChEBI" id="CHEBI:33190"/>
        <dbReference type="ChEBI" id="CHEBI:58354"/>
        <dbReference type="ChEBI" id="CHEBI:143915"/>
        <dbReference type="ChEBI" id="CHEBI:157692"/>
    </reaction>
    <physiologicalReaction direction="left-to-right" evidence="11">
        <dbReference type="Rhea" id="RHEA:65757"/>
    </physiologicalReaction>
</comment>
<evidence type="ECO:0000256" key="3">
    <source>
        <dbReference type="ARBA" id="ARBA00009406"/>
    </source>
</evidence>
<evidence type="ECO:0000256" key="12">
    <source>
        <dbReference type="SAM" id="MobiDB-lite"/>
    </source>
</evidence>
<keyword evidence="9" id="KW-0408">Iron</keyword>
<feature type="domain" description="SsuA/THI5-like" evidence="13">
    <location>
        <begin position="87"/>
        <end position="302"/>
    </location>
</feature>
<evidence type="ECO:0000256" key="4">
    <source>
        <dbReference type="ARBA" id="ARBA00011738"/>
    </source>
</evidence>
<dbReference type="GO" id="GO:0009228">
    <property type="term" value="P:thiamine biosynthetic process"/>
    <property type="evidence" value="ECO:0007669"/>
    <property type="project" value="UniProtKB-KW"/>
</dbReference>
<organism evidence="14 15">
    <name type="scientific">Leucobacter aridicollis</name>
    <dbReference type="NCBI Taxonomy" id="283878"/>
    <lineage>
        <taxon>Bacteria</taxon>
        <taxon>Bacillati</taxon>
        <taxon>Actinomycetota</taxon>
        <taxon>Actinomycetes</taxon>
        <taxon>Micrococcales</taxon>
        <taxon>Microbacteriaceae</taxon>
        <taxon>Leucobacter</taxon>
    </lineage>
</organism>
<evidence type="ECO:0000256" key="1">
    <source>
        <dbReference type="ARBA" id="ARBA00003469"/>
    </source>
</evidence>
<comment type="function">
    <text evidence="1">Responsible for the formation of the pyrimidine heterocycle in the thiamine biosynthesis pathway. Catalyzes the formation of hydroxymethylpyrimidine phosphate (HMP-P) from histidine and pyridoxal phosphate (PLP). The protein uses PLP and the active site histidine to form HMP-P, generating an inactive enzyme. The enzyme can only undergo a single turnover, which suggests it is a suicide enzyme.</text>
</comment>
<evidence type="ECO:0000256" key="8">
    <source>
        <dbReference type="ARBA" id="ARBA00022977"/>
    </source>
</evidence>
<comment type="pathway">
    <text evidence="2">Cofactor biosynthesis; thiamine diphosphate biosynthesis.</text>
</comment>
<dbReference type="GO" id="GO:0046872">
    <property type="term" value="F:metal ion binding"/>
    <property type="evidence" value="ECO:0007669"/>
    <property type="project" value="UniProtKB-KW"/>
</dbReference>
<dbReference type="Proteomes" id="UP000586095">
    <property type="component" value="Unassembled WGS sequence"/>
</dbReference>
<reference evidence="14 15" key="1">
    <citation type="submission" date="2020-07" db="EMBL/GenBank/DDBJ databases">
        <title>Sequencing the genomes of 1000 actinobacteria strains.</title>
        <authorList>
            <person name="Klenk H.-P."/>
        </authorList>
    </citation>
    <scope>NUCLEOTIDE SEQUENCE [LARGE SCALE GENOMIC DNA]</scope>
    <source>
        <strain evidence="14 15">DSM 17380</strain>
    </source>
</reference>
<keyword evidence="5" id="KW-0808">Transferase</keyword>
<dbReference type="RefSeq" id="WP_185986258.1">
    <property type="nucleotide sequence ID" value="NZ_BAAALZ010000002.1"/>
</dbReference>
<keyword evidence="8" id="KW-0784">Thiamine biosynthesis</keyword>
<name>A0A852QUB7_9MICO</name>
<keyword evidence="15" id="KW-1185">Reference proteome</keyword>
<evidence type="ECO:0000256" key="10">
    <source>
        <dbReference type="ARBA" id="ARBA00033171"/>
    </source>
</evidence>
<gene>
    <name evidence="14" type="ORF">BJ960_000666</name>
</gene>
<dbReference type="SUPFAM" id="SSF53850">
    <property type="entry name" value="Periplasmic binding protein-like II"/>
    <property type="match status" value="1"/>
</dbReference>
<dbReference type="InterPro" id="IPR027939">
    <property type="entry name" value="NMT1/THI5"/>
</dbReference>
<protein>
    <recommendedName>
        <fullName evidence="10">Thiamine pyrimidine synthase</fullName>
    </recommendedName>
</protein>
<evidence type="ECO:0000256" key="11">
    <source>
        <dbReference type="ARBA" id="ARBA00048179"/>
    </source>
</evidence>
<comment type="similarity">
    <text evidence="3">Belongs to the NMT1/THI5 family.</text>
</comment>
<dbReference type="EMBL" id="JACCBD010000001">
    <property type="protein sequence ID" value="NYD25863.1"/>
    <property type="molecule type" value="Genomic_DNA"/>
</dbReference>
<dbReference type="Pfam" id="PF09084">
    <property type="entry name" value="NMT1"/>
    <property type="match status" value="1"/>
</dbReference>
<comment type="subunit">
    <text evidence="4">Homodimer.</text>
</comment>
<dbReference type="AlphaFoldDB" id="A0A852QUB7"/>
<evidence type="ECO:0000256" key="5">
    <source>
        <dbReference type="ARBA" id="ARBA00022679"/>
    </source>
</evidence>
<dbReference type="GO" id="GO:0016740">
    <property type="term" value="F:transferase activity"/>
    <property type="evidence" value="ECO:0007669"/>
    <property type="project" value="UniProtKB-KW"/>
</dbReference>
<dbReference type="Gene3D" id="3.40.190.10">
    <property type="entry name" value="Periplasmic binding protein-like II"/>
    <property type="match status" value="2"/>
</dbReference>
<keyword evidence="7" id="KW-0663">Pyridoxal phosphate</keyword>
<evidence type="ECO:0000259" key="13">
    <source>
        <dbReference type="Pfam" id="PF09084"/>
    </source>
</evidence>
<dbReference type="InterPro" id="IPR015168">
    <property type="entry name" value="SsuA/THI5"/>
</dbReference>
<accession>A0A852QUB7</accession>
<proteinExistence type="inferred from homology"/>
<feature type="region of interest" description="Disordered" evidence="12">
    <location>
        <begin position="1"/>
        <end position="32"/>
    </location>
</feature>
<dbReference type="PANTHER" id="PTHR31528:SF1">
    <property type="entry name" value="4-AMINO-5-HYDROXYMETHYL-2-METHYLPYRIMIDINE PHOSPHATE SYNTHASE THI11-RELATED"/>
    <property type="match status" value="1"/>
</dbReference>
<sequence length="376" mass="38713">MAAQSTTTTSTRTTTTTTPTTTTPTTATPTTAYRARRRGLAVAALAGALALAGCSAAGAEPAAGGDASGATGAELTPVTLMLNWTPNAHHAGFYYAQEHGLYEEAGLDVEILEPGDGIGAAAAVAEGRAEFGISQAESLLPARAAGMDLAAVATLLPVNDSVLMGVRGSGFTADPGSLAGLTYGGYGGALETEIMSALTSCGGGDPDDVEFIEIGNVDYLAGLEQGKFDVTWVFGGWDALRAQSEADDVVVLPMAEHEECIPNWYTPVIVGNSANLAADPDTARAFLDATSRGYDEVVRDPAAGAAALLAAAPELDADLVERAVAYYAPRFTAQGRFGEMEDAVWQRFTEFLVGADMLDDASPVEGAWTNEYLPAA</sequence>
<evidence type="ECO:0000256" key="6">
    <source>
        <dbReference type="ARBA" id="ARBA00022723"/>
    </source>
</evidence>
<evidence type="ECO:0000313" key="14">
    <source>
        <dbReference type="EMBL" id="NYD25863.1"/>
    </source>
</evidence>
<evidence type="ECO:0000256" key="9">
    <source>
        <dbReference type="ARBA" id="ARBA00023004"/>
    </source>
</evidence>
<evidence type="ECO:0000313" key="15">
    <source>
        <dbReference type="Proteomes" id="UP000586095"/>
    </source>
</evidence>
<keyword evidence="6" id="KW-0479">Metal-binding</keyword>
<comment type="caution">
    <text evidence="14">The sequence shown here is derived from an EMBL/GenBank/DDBJ whole genome shotgun (WGS) entry which is preliminary data.</text>
</comment>
<evidence type="ECO:0000256" key="2">
    <source>
        <dbReference type="ARBA" id="ARBA00004948"/>
    </source>
</evidence>